<dbReference type="EMBL" id="CAJVQB010010138">
    <property type="protein sequence ID" value="CAG8737012.1"/>
    <property type="molecule type" value="Genomic_DNA"/>
</dbReference>
<accession>A0ABN7V6P5</accession>
<evidence type="ECO:0000313" key="2">
    <source>
        <dbReference type="Proteomes" id="UP000789901"/>
    </source>
</evidence>
<name>A0ABN7V6P5_GIGMA</name>
<protein>
    <submittedName>
        <fullName evidence="1">18411_t:CDS:1</fullName>
    </submittedName>
</protein>
<reference evidence="1 2" key="1">
    <citation type="submission" date="2021-06" db="EMBL/GenBank/DDBJ databases">
        <authorList>
            <person name="Kallberg Y."/>
            <person name="Tangrot J."/>
            <person name="Rosling A."/>
        </authorList>
    </citation>
    <scope>NUCLEOTIDE SEQUENCE [LARGE SCALE GENOMIC DNA]</scope>
    <source>
        <strain evidence="1 2">120-4 pot B 10/14</strain>
    </source>
</reference>
<organism evidence="1 2">
    <name type="scientific">Gigaspora margarita</name>
    <dbReference type="NCBI Taxonomy" id="4874"/>
    <lineage>
        <taxon>Eukaryota</taxon>
        <taxon>Fungi</taxon>
        <taxon>Fungi incertae sedis</taxon>
        <taxon>Mucoromycota</taxon>
        <taxon>Glomeromycotina</taxon>
        <taxon>Glomeromycetes</taxon>
        <taxon>Diversisporales</taxon>
        <taxon>Gigasporaceae</taxon>
        <taxon>Gigaspora</taxon>
    </lineage>
</organism>
<keyword evidence="2" id="KW-1185">Reference proteome</keyword>
<gene>
    <name evidence="1" type="ORF">GMARGA_LOCUS14973</name>
</gene>
<dbReference type="Proteomes" id="UP000789901">
    <property type="component" value="Unassembled WGS sequence"/>
</dbReference>
<evidence type="ECO:0000313" key="1">
    <source>
        <dbReference type="EMBL" id="CAG8737012.1"/>
    </source>
</evidence>
<comment type="caution">
    <text evidence="1">The sequence shown here is derived from an EMBL/GenBank/DDBJ whole genome shotgun (WGS) entry which is preliminary data.</text>
</comment>
<sequence>MLLVPDFKEYGVLTDLVKENVIKLQLGCKVLNPIAAKSFTAKRD</sequence>
<proteinExistence type="predicted"/>